<keyword evidence="3" id="KW-0997">Cell inner membrane</keyword>
<dbReference type="HAMAP" id="MF_00454">
    <property type="entry name" value="FluC"/>
    <property type="match status" value="1"/>
</dbReference>
<evidence type="ECO:0000256" key="3">
    <source>
        <dbReference type="ARBA" id="ARBA00022519"/>
    </source>
</evidence>
<feature type="transmembrane region" description="Helical" evidence="11">
    <location>
        <begin position="32"/>
        <end position="50"/>
    </location>
</feature>
<dbReference type="GO" id="GO:0046872">
    <property type="term" value="F:metal ion binding"/>
    <property type="evidence" value="ECO:0007669"/>
    <property type="project" value="UniProtKB-KW"/>
</dbReference>
<dbReference type="NCBIfam" id="TIGR00494">
    <property type="entry name" value="crcB"/>
    <property type="match status" value="1"/>
</dbReference>
<feature type="binding site" evidence="11">
    <location>
        <position position="75"/>
    </location>
    <ligand>
        <name>Na(+)</name>
        <dbReference type="ChEBI" id="CHEBI:29101"/>
        <note>structural</note>
    </ligand>
</feature>
<keyword evidence="11" id="KW-0915">Sodium</keyword>
<keyword evidence="6 11" id="KW-0406">Ion transport</keyword>
<evidence type="ECO:0000313" key="13">
    <source>
        <dbReference type="Proteomes" id="UP000193431"/>
    </source>
</evidence>
<evidence type="ECO:0000256" key="8">
    <source>
        <dbReference type="ARBA" id="ARBA00023303"/>
    </source>
</evidence>
<name>A0A1W6MNX9_9FLAO</name>
<gene>
    <name evidence="11" type="primary">fluC</name>
    <name evidence="11" type="synonym">crcB</name>
    <name evidence="12" type="ORF">BST97_01810</name>
</gene>
<keyword evidence="11" id="KW-0813">Transport</keyword>
<dbReference type="GO" id="GO:0140114">
    <property type="term" value="P:cellular detoxification of fluoride"/>
    <property type="evidence" value="ECO:0007669"/>
    <property type="project" value="UniProtKB-UniRule"/>
</dbReference>
<keyword evidence="13" id="KW-1185">Reference proteome</keyword>
<keyword evidence="5 11" id="KW-1133">Transmembrane helix</keyword>
<evidence type="ECO:0000256" key="2">
    <source>
        <dbReference type="ARBA" id="ARBA00022475"/>
    </source>
</evidence>
<dbReference type="GO" id="GO:0062054">
    <property type="term" value="F:fluoride channel activity"/>
    <property type="evidence" value="ECO:0007669"/>
    <property type="project" value="UniProtKB-UniRule"/>
</dbReference>
<feature type="transmembrane region" description="Helical" evidence="11">
    <location>
        <begin position="97"/>
        <end position="117"/>
    </location>
</feature>
<comment type="similarity">
    <text evidence="9 11">Belongs to the fluoride channel Fluc/FEX (TC 1.A.43) family.</text>
</comment>
<proteinExistence type="inferred from homology"/>
<comment type="activity regulation">
    <text evidence="11">Na(+) is not transported, but it plays an essential structural role and its presence is essential for fluoride channel function.</text>
</comment>
<keyword evidence="11" id="KW-0479">Metal-binding</keyword>
<evidence type="ECO:0000256" key="1">
    <source>
        <dbReference type="ARBA" id="ARBA00004651"/>
    </source>
</evidence>
<keyword evidence="2 11" id="KW-1003">Cell membrane</keyword>
<dbReference type="STRING" id="331648.BST97_01810"/>
<feature type="transmembrane region" description="Helical" evidence="11">
    <location>
        <begin position="62"/>
        <end position="85"/>
    </location>
</feature>
<evidence type="ECO:0000256" key="4">
    <source>
        <dbReference type="ARBA" id="ARBA00022692"/>
    </source>
</evidence>
<feature type="binding site" evidence="11">
    <location>
        <position position="72"/>
    </location>
    <ligand>
        <name>Na(+)</name>
        <dbReference type="ChEBI" id="CHEBI:29101"/>
        <note>structural</note>
    </ligand>
</feature>
<evidence type="ECO:0000256" key="11">
    <source>
        <dbReference type="HAMAP-Rule" id="MF_00454"/>
    </source>
</evidence>
<dbReference type="Proteomes" id="UP000193431">
    <property type="component" value="Chromosome"/>
</dbReference>
<dbReference type="GO" id="GO:0005886">
    <property type="term" value="C:plasma membrane"/>
    <property type="evidence" value="ECO:0007669"/>
    <property type="project" value="UniProtKB-SubCell"/>
</dbReference>
<evidence type="ECO:0000256" key="9">
    <source>
        <dbReference type="ARBA" id="ARBA00035120"/>
    </source>
</evidence>
<keyword evidence="8 11" id="KW-0407">Ion channel</keyword>
<accession>A0A1W6MNX9</accession>
<dbReference type="OrthoDB" id="9815830at2"/>
<dbReference type="InterPro" id="IPR003691">
    <property type="entry name" value="FluC"/>
</dbReference>
<evidence type="ECO:0000256" key="7">
    <source>
        <dbReference type="ARBA" id="ARBA00023136"/>
    </source>
</evidence>
<evidence type="ECO:0000256" key="5">
    <source>
        <dbReference type="ARBA" id="ARBA00022989"/>
    </source>
</evidence>
<comment type="catalytic activity">
    <reaction evidence="10">
        <text>fluoride(in) = fluoride(out)</text>
        <dbReference type="Rhea" id="RHEA:76159"/>
        <dbReference type="ChEBI" id="CHEBI:17051"/>
    </reaction>
    <physiologicalReaction direction="left-to-right" evidence="10">
        <dbReference type="Rhea" id="RHEA:76160"/>
    </physiologicalReaction>
</comment>
<organism evidence="12 13">
    <name type="scientific">Nonlabens spongiae</name>
    <dbReference type="NCBI Taxonomy" id="331648"/>
    <lineage>
        <taxon>Bacteria</taxon>
        <taxon>Pseudomonadati</taxon>
        <taxon>Bacteroidota</taxon>
        <taxon>Flavobacteriia</taxon>
        <taxon>Flavobacteriales</taxon>
        <taxon>Flavobacteriaceae</taxon>
        <taxon>Nonlabens</taxon>
    </lineage>
</organism>
<keyword evidence="4 11" id="KW-0812">Transmembrane</keyword>
<dbReference type="Pfam" id="PF02537">
    <property type="entry name" value="CRCB"/>
    <property type="match status" value="1"/>
</dbReference>
<keyword evidence="7 11" id="KW-0472">Membrane</keyword>
<sequence length="121" mass="13504">MKYLILVFIGGGLGSSLRYYFSATINSNTIQWLPTIAVNLLGCLALGFVFGAFEKQDFPQSWYLLLGTGFCGGLTTFSTFSLEVFNLMKQQDYMGMLSYLLISILGGLLFVFLGLWFSKVF</sequence>
<comment type="function">
    <text evidence="11">Fluoride-specific ion channel. Important for reducing fluoride concentration in the cell, thus reducing its toxicity.</text>
</comment>
<dbReference type="AlphaFoldDB" id="A0A1W6MNX9"/>
<dbReference type="PANTHER" id="PTHR28259:SF1">
    <property type="entry name" value="FLUORIDE EXPORT PROTEIN 1-RELATED"/>
    <property type="match status" value="1"/>
</dbReference>
<evidence type="ECO:0000256" key="10">
    <source>
        <dbReference type="ARBA" id="ARBA00035585"/>
    </source>
</evidence>
<dbReference type="PANTHER" id="PTHR28259">
    <property type="entry name" value="FLUORIDE EXPORT PROTEIN 1-RELATED"/>
    <property type="match status" value="1"/>
</dbReference>
<evidence type="ECO:0000313" key="12">
    <source>
        <dbReference type="EMBL" id="ARN79323.1"/>
    </source>
</evidence>
<evidence type="ECO:0000256" key="6">
    <source>
        <dbReference type="ARBA" id="ARBA00023065"/>
    </source>
</evidence>
<comment type="subcellular location">
    <subcellularLocation>
        <location evidence="1 11">Cell membrane</location>
        <topology evidence="1 11">Multi-pass membrane protein</topology>
    </subcellularLocation>
</comment>
<dbReference type="EMBL" id="CP019344">
    <property type="protein sequence ID" value="ARN79323.1"/>
    <property type="molecule type" value="Genomic_DNA"/>
</dbReference>
<protein>
    <recommendedName>
        <fullName evidence="11">Fluoride-specific ion channel FluC</fullName>
    </recommendedName>
</protein>
<reference evidence="12 13" key="1">
    <citation type="submission" date="2016-11" db="EMBL/GenBank/DDBJ databases">
        <title>Trade-off between light-utilization and light-protection in marine flavobacteria.</title>
        <authorList>
            <person name="Kumagai Y."/>
        </authorList>
    </citation>
    <scope>NUCLEOTIDE SEQUENCE [LARGE SCALE GENOMIC DNA]</scope>
    <source>
        <strain evidence="12 13">JCM 13191</strain>
    </source>
</reference>